<dbReference type="CDD" id="cd10719">
    <property type="entry name" value="DnaJ_zf"/>
    <property type="match status" value="1"/>
</dbReference>
<dbReference type="GO" id="GO:0005524">
    <property type="term" value="F:ATP binding"/>
    <property type="evidence" value="ECO:0007669"/>
    <property type="project" value="InterPro"/>
</dbReference>
<feature type="domain" description="J" evidence="15">
    <location>
        <begin position="6"/>
        <end position="71"/>
    </location>
</feature>
<keyword evidence="10 13" id="KW-0143">Chaperone</keyword>
<evidence type="ECO:0000256" key="13">
    <source>
        <dbReference type="HAMAP-Rule" id="MF_01152"/>
    </source>
</evidence>
<evidence type="ECO:0000256" key="10">
    <source>
        <dbReference type="ARBA" id="ARBA00023186"/>
    </source>
</evidence>
<dbReference type="PANTHER" id="PTHR43096">
    <property type="entry name" value="DNAJ HOMOLOG 1, MITOCHONDRIAL-RELATED"/>
    <property type="match status" value="1"/>
</dbReference>
<comment type="subcellular location">
    <subcellularLocation>
        <location evidence="1 13">Cytoplasm</location>
    </subcellularLocation>
</comment>
<comment type="subunit">
    <text evidence="2 13">Homodimer.</text>
</comment>
<dbReference type="PRINTS" id="PR00625">
    <property type="entry name" value="JDOMAIN"/>
</dbReference>
<proteinExistence type="inferred from homology"/>
<reference evidence="17 18" key="2">
    <citation type="journal article" date="2010" name="Stand. Genomic Sci.">
        <title>Complete genome sequence of Syntrophothermus lipocalidus type strain (TGB-C1).</title>
        <authorList>
            <person name="Djao O.D."/>
            <person name="Zhang X."/>
            <person name="Lucas S."/>
            <person name="Lapidus A."/>
            <person name="Del Rio T.G."/>
            <person name="Nolan M."/>
            <person name="Tice H."/>
            <person name="Cheng J.F."/>
            <person name="Han C."/>
            <person name="Tapia R."/>
            <person name="Goodwin L."/>
            <person name="Pitluck S."/>
            <person name="Liolios K."/>
            <person name="Ivanova N."/>
            <person name="Mavromatis K."/>
            <person name="Mikhailova N."/>
            <person name="Ovchinnikova G."/>
            <person name="Pati A."/>
            <person name="Brambilla E."/>
            <person name="Chen A."/>
            <person name="Palaniappan K."/>
            <person name="Land M."/>
            <person name="Hauser L."/>
            <person name="Chang Y.J."/>
            <person name="Jeffries C.D."/>
            <person name="Rohde M."/>
            <person name="Sikorski J."/>
            <person name="Spring S."/>
            <person name="Goker M."/>
            <person name="Detter J.C."/>
            <person name="Woyke T."/>
            <person name="Bristow J."/>
            <person name="Eisen J.A."/>
            <person name="Markowitz V."/>
            <person name="Hugenholtz P."/>
            <person name="Kyrpides N.C."/>
            <person name="Klenk H.P."/>
        </authorList>
    </citation>
    <scope>NUCLEOTIDE SEQUENCE [LARGE SCALE GENOMIC DNA]</scope>
    <source>
        <strain evidence="18">DSM 12680 / TGB-C1</strain>
    </source>
</reference>
<dbReference type="Pfam" id="PF00684">
    <property type="entry name" value="DnaJ_CXXCXGXG"/>
    <property type="match status" value="1"/>
</dbReference>
<comment type="cofactor">
    <cofactor evidence="13">
        <name>Zn(2+)</name>
        <dbReference type="ChEBI" id="CHEBI:29105"/>
    </cofactor>
    <text evidence="13">Binds 2 Zn(2+) ions per monomer.</text>
</comment>
<dbReference type="InterPro" id="IPR001623">
    <property type="entry name" value="DnaJ_domain"/>
</dbReference>
<protein>
    <recommendedName>
        <fullName evidence="12 13">Chaperone protein DnaJ</fullName>
    </recommendedName>
</protein>
<dbReference type="SUPFAM" id="SSF57938">
    <property type="entry name" value="DnaJ/Hsp40 cysteine-rich domain"/>
    <property type="match status" value="1"/>
</dbReference>
<dbReference type="FunFam" id="1.10.287.110:FF:000031">
    <property type="entry name" value="Molecular chaperone DnaJ"/>
    <property type="match status" value="1"/>
</dbReference>
<evidence type="ECO:0000256" key="6">
    <source>
        <dbReference type="ARBA" id="ARBA00022737"/>
    </source>
</evidence>
<keyword evidence="8 13" id="KW-0862">Zinc</keyword>
<dbReference type="InterPro" id="IPR001305">
    <property type="entry name" value="HSP_DnaJ_Cys-rich_dom"/>
</dbReference>
<comment type="domain">
    <text evidence="13">The J domain is necessary and sufficient to stimulate DnaK ATPase activity. Zinc center 1 plays an important role in the autonomous, DnaK-independent chaperone activity of DnaJ. Zinc center 2 is essential for interaction with DnaK and for DnaJ activity.</text>
</comment>
<dbReference type="PROSITE" id="PS00636">
    <property type="entry name" value="DNAJ_1"/>
    <property type="match status" value="1"/>
</dbReference>
<dbReference type="GO" id="GO:0051082">
    <property type="term" value="F:unfolded protein binding"/>
    <property type="evidence" value="ECO:0007669"/>
    <property type="project" value="UniProtKB-UniRule"/>
</dbReference>
<evidence type="ECO:0000313" key="18">
    <source>
        <dbReference type="Proteomes" id="UP000000378"/>
    </source>
</evidence>
<keyword evidence="5 13" id="KW-0479">Metal-binding</keyword>
<dbReference type="SUPFAM" id="SSF46565">
    <property type="entry name" value="Chaperone J-domain"/>
    <property type="match status" value="1"/>
</dbReference>
<dbReference type="eggNOG" id="COG0484">
    <property type="taxonomic scope" value="Bacteria"/>
</dbReference>
<dbReference type="GO" id="GO:0031072">
    <property type="term" value="F:heat shock protein binding"/>
    <property type="evidence" value="ECO:0007669"/>
    <property type="project" value="InterPro"/>
</dbReference>
<dbReference type="PROSITE" id="PS51188">
    <property type="entry name" value="ZF_CR"/>
    <property type="match status" value="1"/>
</dbReference>
<evidence type="ECO:0000313" key="17">
    <source>
        <dbReference type="EMBL" id="ADI02409.1"/>
    </source>
</evidence>
<dbReference type="AlphaFoldDB" id="D7CNX4"/>
<feature type="binding site" evidence="13">
    <location>
        <position position="196"/>
    </location>
    <ligand>
        <name>Zn(2+)</name>
        <dbReference type="ChEBI" id="CHEBI:29105"/>
        <label>2</label>
    </ligand>
</feature>
<dbReference type="HOGENOM" id="CLU_017633_0_7_9"/>
<evidence type="ECO:0000256" key="8">
    <source>
        <dbReference type="ARBA" id="ARBA00022833"/>
    </source>
</evidence>
<dbReference type="SUPFAM" id="SSF49493">
    <property type="entry name" value="HSP40/DnaJ peptide-binding domain"/>
    <property type="match status" value="2"/>
</dbReference>
<dbReference type="SMART" id="SM00271">
    <property type="entry name" value="DnaJ"/>
    <property type="match status" value="1"/>
</dbReference>
<evidence type="ECO:0000256" key="3">
    <source>
        <dbReference type="ARBA" id="ARBA00022490"/>
    </source>
</evidence>
<evidence type="ECO:0000256" key="11">
    <source>
        <dbReference type="ARBA" id="ARBA00061004"/>
    </source>
</evidence>
<evidence type="ECO:0000259" key="15">
    <source>
        <dbReference type="PROSITE" id="PS50076"/>
    </source>
</evidence>
<feature type="domain" description="CR-type" evidence="16">
    <location>
        <begin position="137"/>
        <end position="219"/>
    </location>
</feature>
<dbReference type="GO" id="GO:0008270">
    <property type="term" value="F:zinc ion binding"/>
    <property type="evidence" value="ECO:0007669"/>
    <property type="project" value="UniProtKB-UniRule"/>
</dbReference>
<keyword evidence="7 13" id="KW-0863">Zinc-finger</keyword>
<evidence type="ECO:0000256" key="9">
    <source>
        <dbReference type="ARBA" id="ARBA00023016"/>
    </source>
</evidence>
<evidence type="ECO:0000256" key="4">
    <source>
        <dbReference type="ARBA" id="ARBA00022705"/>
    </source>
</evidence>
<comment type="function">
    <text evidence="13">Participates actively in the response to hyperosmotic and heat shock by preventing the aggregation of stress-denatured proteins and by disaggregating proteins, also in an autonomous, DnaK-independent fashion. Unfolded proteins bind initially to DnaJ; upon interaction with the DnaJ-bound protein, DnaK hydrolyzes its bound ATP, resulting in the formation of a stable complex. GrpE releases ADP from DnaK; ATP binding to DnaK triggers the release of the substrate protein, thus completing the reaction cycle. Several rounds of ATP-dependent interactions between DnaJ, DnaK and GrpE are required for fully efficient folding. Also involved, together with DnaK and GrpE, in the DNA replication of plasmids through activation of initiation proteins.</text>
</comment>
<dbReference type="InterPro" id="IPR012724">
    <property type="entry name" value="DnaJ"/>
</dbReference>
<dbReference type="EMBL" id="CP002048">
    <property type="protein sequence ID" value="ADI02409.1"/>
    <property type="molecule type" value="Genomic_DNA"/>
</dbReference>
<feature type="zinc finger region" description="CR-type" evidence="14">
    <location>
        <begin position="137"/>
        <end position="219"/>
    </location>
</feature>
<accession>D7CNX4</accession>
<organism evidence="17 18">
    <name type="scientific">Syntrophothermus lipocalidus (strain DSM 12680 / TGB-C1)</name>
    <dbReference type="NCBI Taxonomy" id="643648"/>
    <lineage>
        <taxon>Bacteria</taxon>
        <taxon>Bacillati</taxon>
        <taxon>Bacillota</taxon>
        <taxon>Clostridia</taxon>
        <taxon>Eubacteriales</taxon>
        <taxon>Syntrophomonadaceae</taxon>
        <taxon>Syntrophothermus</taxon>
    </lineage>
</organism>
<feature type="binding site" evidence="13">
    <location>
        <position position="167"/>
    </location>
    <ligand>
        <name>Zn(2+)</name>
        <dbReference type="ChEBI" id="CHEBI:29105"/>
        <label>2</label>
    </ligand>
</feature>
<feature type="repeat" description="CXXCXGXG motif" evidence="13">
    <location>
        <begin position="150"/>
        <end position="157"/>
    </location>
</feature>
<sequence>MTSKRDYYEVLGVSRDASQEDIKKAYRKLALKYHPDVNPDKKEAEEKFKEINEAYEVLSDPEKRATYDRYGHAAFDPTQGPGGFGAGGFDFGGMGGFEDLFDMFFGTGTRGSRRRGPTRGLDREMELEIDLEDAVFGAEKEIQVSRLETCDTCNGSGAQPGTEIKSCPNCGGTGQVRNVQSTPFGRFETVRTCPRCGGQGKVIEKPCMKCGGSGRVRKTRKVTLRIPAGVDAGSRLRMAGEGEPGQYGGPPGDLYVYITVRPHKVFERQGNDLVCEVPISMVEAALGAEITVPTIEGEHKLTVPEGTQTGTVFRIKGKGVPNLRTHRRGDELVKIKVKTPTGLSERQRELLQEFAREEHREKELPKKEKGFFDKFKDAFGG</sequence>
<dbReference type="OrthoDB" id="9779889at2"/>
<dbReference type="Gene3D" id="2.60.260.20">
    <property type="entry name" value="Urease metallochaperone UreE, N-terminal domain"/>
    <property type="match status" value="2"/>
</dbReference>
<keyword evidence="9 13" id="KW-0346">Stress response</keyword>
<dbReference type="Pfam" id="PF00226">
    <property type="entry name" value="DnaJ"/>
    <property type="match status" value="1"/>
</dbReference>
<dbReference type="CDD" id="cd10747">
    <property type="entry name" value="DnaJ_C"/>
    <property type="match status" value="1"/>
</dbReference>
<dbReference type="HAMAP" id="MF_01152">
    <property type="entry name" value="DnaJ"/>
    <property type="match status" value="1"/>
</dbReference>
<evidence type="ECO:0000256" key="5">
    <source>
        <dbReference type="ARBA" id="ARBA00022723"/>
    </source>
</evidence>
<dbReference type="InterPro" id="IPR018253">
    <property type="entry name" value="DnaJ_domain_CS"/>
</dbReference>
<dbReference type="InterPro" id="IPR036410">
    <property type="entry name" value="HSP_DnaJ_Cys-rich_dom_sf"/>
</dbReference>
<feature type="binding site" evidence="13">
    <location>
        <position position="153"/>
    </location>
    <ligand>
        <name>Zn(2+)</name>
        <dbReference type="ChEBI" id="CHEBI:29105"/>
        <label>1</label>
    </ligand>
</feature>
<dbReference type="NCBIfam" id="TIGR02349">
    <property type="entry name" value="DnaJ_bact"/>
    <property type="match status" value="1"/>
</dbReference>
<dbReference type="CDD" id="cd06257">
    <property type="entry name" value="DnaJ"/>
    <property type="match status" value="1"/>
</dbReference>
<gene>
    <name evidence="13" type="primary">dnaJ</name>
    <name evidence="17" type="ordered locus">Slip_1650</name>
</gene>
<feature type="binding site" evidence="13">
    <location>
        <position position="193"/>
    </location>
    <ligand>
        <name>Zn(2+)</name>
        <dbReference type="ChEBI" id="CHEBI:29105"/>
        <label>2</label>
    </ligand>
</feature>
<feature type="repeat" description="CXXCXGXG motif" evidence="13">
    <location>
        <begin position="167"/>
        <end position="174"/>
    </location>
</feature>
<feature type="binding site" evidence="13">
    <location>
        <position position="170"/>
    </location>
    <ligand>
        <name>Zn(2+)</name>
        <dbReference type="ChEBI" id="CHEBI:29105"/>
        <label>2</label>
    </ligand>
</feature>
<dbReference type="NCBIfam" id="NF008035">
    <property type="entry name" value="PRK10767.1"/>
    <property type="match status" value="1"/>
</dbReference>
<keyword evidence="6 13" id="KW-0677">Repeat</keyword>
<dbReference type="GO" id="GO:0005737">
    <property type="term" value="C:cytoplasm"/>
    <property type="evidence" value="ECO:0007669"/>
    <property type="project" value="UniProtKB-SubCell"/>
</dbReference>
<feature type="repeat" description="CXXCXGXG motif" evidence="13">
    <location>
        <begin position="193"/>
        <end position="200"/>
    </location>
</feature>
<evidence type="ECO:0000256" key="14">
    <source>
        <dbReference type="PROSITE-ProRule" id="PRU00546"/>
    </source>
</evidence>
<dbReference type="FunFam" id="2.60.260.20:FF:000004">
    <property type="entry name" value="Molecular chaperone DnaJ"/>
    <property type="match status" value="1"/>
</dbReference>
<dbReference type="GO" id="GO:0006260">
    <property type="term" value="P:DNA replication"/>
    <property type="evidence" value="ECO:0007669"/>
    <property type="project" value="UniProtKB-KW"/>
</dbReference>
<dbReference type="InterPro" id="IPR008971">
    <property type="entry name" value="HSP40/DnaJ_pept-bd"/>
</dbReference>
<feature type="repeat" description="CXXCXGXG motif" evidence="13">
    <location>
        <begin position="207"/>
        <end position="214"/>
    </location>
</feature>
<comment type="similarity">
    <text evidence="11 13">Belongs to the DnaJ family.</text>
</comment>
<evidence type="ECO:0000256" key="7">
    <source>
        <dbReference type="ARBA" id="ARBA00022771"/>
    </source>
</evidence>
<keyword evidence="18" id="KW-1185">Reference proteome</keyword>
<dbReference type="PANTHER" id="PTHR43096:SF10">
    <property type="entry name" value="CHAPERONE PROTEIN DNAJ A6, CHLOROPLASTIC"/>
    <property type="match status" value="1"/>
</dbReference>
<keyword evidence="3 13" id="KW-0963">Cytoplasm</keyword>
<evidence type="ECO:0000256" key="12">
    <source>
        <dbReference type="ARBA" id="ARBA00067609"/>
    </source>
</evidence>
<dbReference type="STRING" id="643648.Slip_1650"/>
<evidence type="ECO:0000259" key="16">
    <source>
        <dbReference type="PROSITE" id="PS51188"/>
    </source>
</evidence>
<feature type="binding site" evidence="13">
    <location>
        <position position="207"/>
    </location>
    <ligand>
        <name>Zn(2+)</name>
        <dbReference type="ChEBI" id="CHEBI:29105"/>
        <label>1</label>
    </ligand>
</feature>
<dbReference type="GO" id="GO:0042026">
    <property type="term" value="P:protein refolding"/>
    <property type="evidence" value="ECO:0007669"/>
    <property type="project" value="TreeGrafter"/>
</dbReference>
<keyword evidence="4 13" id="KW-0235">DNA replication</keyword>
<dbReference type="Gene3D" id="2.10.230.10">
    <property type="entry name" value="Heat shock protein DnaJ, cysteine-rich domain"/>
    <property type="match status" value="1"/>
</dbReference>
<evidence type="ECO:0000256" key="2">
    <source>
        <dbReference type="ARBA" id="ARBA00011738"/>
    </source>
</evidence>
<name>D7CNX4_SYNLT</name>
<dbReference type="RefSeq" id="WP_013175811.1">
    <property type="nucleotide sequence ID" value="NC_014220.1"/>
</dbReference>
<dbReference type="FunFam" id="2.10.230.10:FF:000002">
    <property type="entry name" value="Molecular chaperone DnaJ"/>
    <property type="match status" value="1"/>
</dbReference>
<dbReference type="KEGG" id="slp:Slip_1650"/>
<dbReference type="Proteomes" id="UP000000378">
    <property type="component" value="Chromosome"/>
</dbReference>
<feature type="binding site" evidence="13">
    <location>
        <position position="150"/>
    </location>
    <ligand>
        <name>Zn(2+)</name>
        <dbReference type="ChEBI" id="CHEBI:29105"/>
        <label>1</label>
    </ligand>
</feature>
<evidence type="ECO:0000256" key="1">
    <source>
        <dbReference type="ARBA" id="ARBA00004496"/>
    </source>
</evidence>
<dbReference type="PROSITE" id="PS50076">
    <property type="entry name" value="DNAJ_2"/>
    <property type="match status" value="1"/>
</dbReference>
<feature type="binding site" evidence="13">
    <location>
        <position position="210"/>
    </location>
    <ligand>
        <name>Zn(2+)</name>
        <dbReference type="ChEBI" id="CHEBI:29105"/>
        <label>1</label>
    </ligand>
</feature>
<dbReference type="Gene3D" id="1.10.287.110">
    <property type="entry name" value="DnaJ domain"/>
    <property type="match status" value="1"/>
</dbReference>
<reference evidence="18" key="1">
    <citation type="journal article" date="2010" name="Stand. Genomic Sci.">
        <title>Complete genome sequence of Syntrophothermus lipocalidus type strain (TGB-C1T).</title>
        <authorList>
            <consortium name="US DOE Joint Genome Institute (JGI-PGF)"/>
            <person name="Djao O."/>
            <person name="Zhang X."/>
            <person name="Lucas S."/>
            <person name="Lapidus A."/>
            <person name="Glavina Del Rio T."/>
            <person name="Nolan M."/>
            <person name="Tice H."/>
            <person name="Cheng J."/>
            <person name="Han C."/>
            <person name="Tapia R."/>
            <person name="Goodwin L."/>
            <person name="Pitluck S."/>
            <person name="Liolios K."/>
            <person name="Ivanova N."/>
            <person name="Mavromatis K."/>
            <person name="Mikhailova N."/>
            <person name="Ovchinnikova G."/>
            <person name="Pati A."/>
            <person name="Brambilla E."/>
            <person name="Chen A."/>
            <person name="Palaniappan K."/>
            <person name="Land M."/>
            <person name="Hauser L."/>
            <person name="Chang Y."/>
            <person name="Jeffries C."/>
            <person name="Rohde M."/>
            <person name="Sikorski J."/>
            <person name="Spring S."/>
            <person name="Goker M."/>
            <person name="Detter J."/>
            <person name="Woyke T."/>
            <person name="Bristow J."/>
            <person name="Eisen J."/>
            <person name="Markowitz V."/>
            <person name="Hugenholtz P."/>
            <person name="Kyrpides N."/>
            <person name="Klenk H."/>
        </authorList>
    </citation>
    <scope>NUCLEOTIDE SEQUENCE [LARGE SCALE GENOMIC DNA]</scope>
    <source>
        <strain evidence="18">DSM 12680 / TGB-C1</strain>
    </source>
</reference>
<dbReference type="GO" id="GO:0009408">
    <property type="term" value="P:response to heat"/>
    <property type="evidence" value="ECO:0007669"/>
    <property type="project" value="InterPro"/>
</dbReference>
<dbReference type="InterPro" id="IPR036869">
    <property type="entry name" value="J_dom_sf"/>
</dbReference>
<dbReference type="Pfam" id="PF01556">
    <property type="entry name" value="DnaJ_C"/>
    <property type="match status" value="1"/>
</dbReference>
<dbReference type="InterPro" id="IPR002939">
    <property type="entry name" value="DnaJ_C"/>
</dbReference>